<dbReference type="InterPro" id="IPR007813">
    <property type="entry name" value="PilN"/>
</dbReference>
<dbReference type="InterPro" id="IPR052534">
    <property type="entry name" value="Extracell_DNA_Util/SecSys_Comp"/>
</dbReference>
<dbReference type="EMBL" id="ANIE01000010">
    <property type="protein sequence ID" value="KEF29809.1"/>
    <property type="molecule type" value="Genomic_DNA"/>
</dbReference>
<evidence type="ECO:0000256" key="2">
    <source>
        <dbReference type="SAM" id="Phobius"/>
    </source>
</evidence>
<proteinExistence type="predicted"/>
<reference evidence="3 4" key="1">
    <citation type="submission" date="2012-12" db="EMBL/GenBank/DDBJ databases">
        <title>Genome assembly of Marinobacter sp. AK21.</title>
        <authorList>
            <person name="Khatri I."/>
            <person name="Kumar R."/>
            <person name="Vaidya B."/>
            <person name="Subramanian S."/>
            <person name="Pinnaka A."/>
        </authorList>
    </citation>
    <scope>NUCLEOTIDE SEQUENCE [LARGE SCALE GENOMIC DNA]</scope>
    <source>
        <strain evidence="3 4">AK21</strain>
    </source>
</reference>
<dbReference type="STRING" id="1137280.D777_00314"/>
<dbReference type="Pfam" id="PF05137">
    <property type="entry name" value="PilN"/>
    <property type="match status" value="1"/>
</dbReference>
<organism evidence="3 4">
    <name type="scientific">Marinobacter nitratireducens</name>
    <dbReference type="NCBI Taxonomy" id="1137280"/>
    <lineage>
        <taxon>Bacteria</taxon>
        <taxon>Pseudomonadati</taxon>
        <taxon>Pseudomonadota</taxon>
        <taxon>Gammaproteobacteria</taxon>
        <taxon>Pseudomonadales</taxon>
        <taxon>Marinobacteraceae</taxon>
        <taxon>Marinobacter</taxon>
    </lineage>
</organism>
<evidence type="ECO:0000313" key="3">
    <source>
        <dbReference type="EMBL" id="KEF29809.1"/>
    </source>
</evidence>
<dbReference type="PANTHER" id="PTHR40278">
    <property type="entry name" value="DNA UTILIZATION PROTEIN HOFN"/>
    <property type="match status" value="1"/>
</dbReference>
<keyword evidence="1" id="KW-0175">Coiled coil</keyword>
<evidence type="ECO:0000256" key="1">
    <source>
        <dbReference type="SAM" id="Coils"/>
    </source>
</evidence>
<keyword evidence="2" id="KW-0812">Transmembrane</keyword>
<name>A0A072MWJ1_9GAMM</name>
<keyword evidence="2" id="KW-1133">Transmembrane helix</keyword>
<keyword evidence="2" id="KW-0472">Membrane</keyword>
<keyword evidence="4" id="KW-1185">Reference proteome</keyword>
<dbReference type="Proteomes" id="UP000035057">
    <property type="component" value="Unassembled WGS sequence"/>
</dbReference>
<dbReference type="PANTHER" id="PTHR40278:SF1">
    <property type="entry name" value="DNA UTILIZATION PROTEIN HOFN"/>
    <property type="match status" value="1"/>
</dbReference>
<evidence type="ECO:0000313" key="4">
    <source>
        <dbReference type="Proteomes" id="UP000035057"/>
    </source>
</evidence>
<feature type="coiled-coil region" evidence="1">
    <location>
        <begin position="46"/>
        <end position="73"/>
    </location>
</feature>
<dbReference type="RefSeq" id="WP_036134890.1">
    <property type="nucleotide sequence ID" value="NZ_ANIE01000010.1"/>
</dbReference>
<feature type="transmembrane region" description="Helical" evidence="2">
    <location>
        <begin position="20"/>
        <end position="42"/>
    </location>
</feature>
<gene>
    <name evidence="3" type="ORF">D777_00314</name>
</gene>
<dbReference type="AlphaFoldDB" id="A0A072MWJ1"/>
<dbReference type="PATRIC" id="fig|1137280.3.peg.3463"/>
<dbReference type="OrthoDB" id="6876592at2"/>
<comment type="caution">
    <text evidence="3">The sequence shown here is derived from an EMBL/GenBank/DDBJ whole genome shotgun (WGS) entry which is preliminary data.</text>
</comment>
<protein>
    <submittedName>
        <fullName evidence="3">MSHA biogenesis protein MshI</fullName>
    </submittedName>
</protein>
<accession>A0A072MWJ1</accession>
<sequence>MTQTVNLYVQELRPHKERLQAGGALALLGLAVAMVLVIGGLLRFQNGEARDRLSALQQQNEKLEQTVAELSATVESRQPDPAVMDALERINHTISRRQRLLARVESLVLQGGEGFSSSMAALARRIPEGVWLTGIRLEASEGTVGFEGQARTADLVPVYLERLGQEPVFAGRTFGEFRLNRQQDSRGIAFTVATEHSGESQ</sequence>